<accession>D4YYW1</accession>
<keyword evidence="3" id="KW-1185">Reference proteome</keyword>
<dbReference type="HOGENOM" id="CLU_3084827_0_0_5"/>
<proteinExistence type="predicted"/>
<evidence type="ECO:0000313" key="2">
    <source>
        <dbReference type="EMBL" id="BAI95543.1"/>
    </source>
</evidence>
<protein>
    <submittedName>
        <fullName evidence="2">Uncharacterized protein</fullName>
    </submittedName>
</protein>
<dbReference type="AlphaFoldDB" id="D4YYW1"/>
<gene>
    <name evidence="2" type="ordered locus">SJA_C1-07090</name>
</gene>
<dbReference type="KEGG" id="sjp:SJA_C1-07090"/>
<name>D4YYW1_SPHIU</name>
<dbReference type="Proteomes" id="UP000007753">
    <property type="component" value="Chromosome 1"/>
</dbReference>
<evidence type="ECO:0000313" key="3">
    <source>
        <dbReference type="Proteomes" id="UP000007753"/>
    </source>
</evidence>
<dbReference type="STRING" id="452662.SJA_C1-07090"/>
<dbReference type="EMBL" id="AP010803">
    <property type="protein sequence ID" value="BAI95543.1"/>
    <property type="molecule type" value="Genomic_DNA"/>
</dbReference>
<reference evidence="2 3" key="1">
    <citation type="journal article" date="2010" name="J. Bacteriol.">
        <title>Complete genome sequence of the representative gamma-hexachlorocyclohexane-degrading bacterium Sphingobium japonicum UT26.</title>
        <authorList>
            <person name="Nagata Y."/>
            <person name="Ohtsubo Y."/>
            <person name="Endo R."/>
            <person name="Ichikawa N."/>
            <person name="Ankai A."/>
            <person name="Oguchi A."/>
            <person name="Fukui S."/>
            <person name="Fujita N."/>
            <person name="Tsuda M."/>
        </authorList>
    </citation>
    <scope>NUCLEOTIDE SEQUENCE [LARGE SCALE GENOMIC DNA]</scope>
    <source>
        <strain evidence="3">DSM 16413 / CCM 7287 / MTCC 6362 / UT26 / NBRC 101211 / UT26S</strain>
    </source>
</reference>
<organism evidence="2 3">
    <name type="scientific">Sphingobium indicum (strain DSM 16413 / CCM 7287 / MTCC 6362 / UT26 / NBRC 101211 / UT26S)</name>
    <name type="common">Sphingobium japonicum</name>
    <dbReference type="NCBI Taxonomy" id="452662"/>
    <lineage>
        <taxon>Bacteria</taxon>
        <taxon>Pseudomonadati</taxon>
        <taxon>Pseudomonadota</taxon>
        <taxon>Alphaproteobacteria</taxon>
        <taxon>Sphingomonadales</taxon>
        <taxon>Sphingomonadaceae</taxon>
        <taxon>Sphingobium</taxon>
    </lineage>
</organism>
<evidence type="ECO:0000256" key="1">
    <source>
        <dbReference type="SAM" id="MobiDB-lite"/>
    </source>
</evidence>
<sequence length="52" mass="5354">MISSMGQEGAARPSSSAGDKAVSGQLRISARRLRNQALAVKGSARAPQRSGE</sequence>
<feature type="region of interest" description="Disordered" evidence="1">
    <location>
        <begin position="1"/>
        <end position="52"/>
    </location>
</feature>